<dbReference type="GO" id="GO:0004609">
    <property type="term" value="F:phosphatidylserine decarboxylase activity"/>
    <property type="evidence" value="ECO:0007669"/>
    <property type="project" value="UniProtKB-EC"/>
</dbReference>
<comment type="pathway">
    <text evidence="2">Lipid metabolism.</text>
</comment>
<evidence type="ECO:0000313" key="14">
    <source>
        <dbReference type="Proteomes" id="UP000189940"/>
    </source>
</evidence>
<evidence type="ECO:0000313" key="13">
    <source>
        <dbReference type="EMBL" id="OPH82556.1"/>
    </source>
</evidence>
<dbReference type="NCBIfam" id="TIGR00163">
    <property type="entry name" value="PS_decarb"/>
    <property type="match status" value="1"/>
</dbReference>
<evidence type="ECO:0000256" key="3">
    <source>
        <dbReference type="ARBA" id="ARBA00012243"/>
    </source>
</evidence>
<keyword evidence="14" id="KW-1185">Reference proteome</keyword>
<evidence type="ECO:0000256" key="9">
    <source>
        <dbReference type="ARBA" id="ARBA00023239"/>
    </source>
</evidence>
<evidence type="ECO:0000256" key="1">
    <source>
        <dbReference type="ARBA" id="ARBA00001928"/>
    </source>
</evidence>
<evidence type="ECO:0000256" key="4">
    <source>
        <dbReference type="ARBA" id="ARBA00022516"/>
    </source>
</evidence>
<protein>
    <recommendedName>
        <fullName evidence="3">phosphatidylserine decarboxylase</fullName>
        <ecNumber evidence="3">4.1.1.65</ecNumber>
    </recommendedName>
</protein>
<dbReference type="Proteomes" id="UP000189940">
    <property type="component" value="Unassembled WGS sequence"/>
</dbReference>
<keyword evidence="6" id="KW-0443">Lipid metabolism</keyword>
<accession>A0A1V4HX67</accession>
<evidence type="ECO:0000256" key="5">
    <source>
        <dbReference type="ARBA" id="ARBA00022793"/>
    </source>
</evidence>
<evidence type="ECO:0000256" key="7">
    <source>
        <dbReference type="ARBA" id="ARBA00023145"/>
    </source>
</evidence>
<keyword evidence="8" id="KW-0594">Phospholipid biosynthesis</keyword>
<dbReference type="AlphaFoldDB" id="A0A1V4HX67"/>
<sequence length="300" mass="33641">MTMRKLISGLTQQKDLNFLLTNRIPRATLTWFIGWFSKIEQPLIRDLSMACWRLFSDLDLSEARKTSFNSLHDCFTRELRPGLRPPDADPATVVSPCDAIIGAFGNIVDTQLFQIKGAPYSLLDLLGDPALVDAHRNGRFITLRLTSSMYHRFHAPHDCRIDRVSFIHGDVWNVNPIALKRVERLFCKNERAVLQMRLTTGEALTLVPVAAILVASIRLHFIDATLNAQTRGPMGFSCDASVRKGEELGWFEHGSTIIVLAPEDFEFCGNVVESARIKAGQPLMRKVRAGDPCLRAEPQA</sequence>
<reference evidence="13 14" key="1">
    <citation type="submission" date="2017-02" db="EMBL/GenBank/DDBJ databases">
        <title>Genome sequence of the nitrite-oxidizing bacterium Nitrobacter vulgaris strain Ab1.</title>
        <authorList>
            <person name="Mellbye B.L."/>
            <person name="Davis E.W."/>
            <person name="Spieck E."/>
            <person name="Chang J.H."/>
            <person name="Bottomley P.J."/>
            <person name="Sayavedra-Soto L.A."/>
        </authorList>
    </citation>
    <scope>NUCLEOTIDE SEQUENCE [LARGE SCALE GENOMIC DNA]</scope>
    <source>
        <strain evidence="13 14">Ab1</strain>
    </source>
</reference>
<evidence type="ECO:0000256" key="2">
    <source>
        <dbReference type="ARBA" id="ARBA00005189"/>
    </source>
</evidence>
<keyword evidence="9" id="KW-0456">Lyase</keyword>
<comment type="pathway">
    <text evidence="12">Phospholipid metabolism; phosphatidylethanolamine biosynthesis.</text>
</comment>
<keyword evidence="11" id="KW-0670">Pyruvate</keyword>
<dbReference type="PANTHER" id="PTHR10067">
    <property type="entry name" value="PHOSPHATIDYLSERINE DECARBOXYLASE"/>
    <property type="match status" value="1"/>
</dbReference>
<dbReference type="PANTHER" id="PTHR10067:SF6">
    <property type="entry name" value="PHOSPHATIDYLSERINE DECARBOXYLASE PROENZYME, MITOCHONDRIAL"/>
    <property type="match status" value="1"/>
</dbReference>
<keyword evidence="7" id="KW-0865">Zymogen</keyword>
<dbReference type="InterPro" id="IPR003817">
    <property type="entry name" value="PS_Dcarbxylase"/>
</dbReference>
<keyword evidence="5" id="KW-0210">Decarboxylase</keyword>
<organism evidence="13 14">
    <name type="scientific">Nitrobacter vulgaris</name>
    <dbReference type="NCBI Taxonomy" id="29421"/>
    <lineage>
        <taxon>Bacteria</taxon>
        <taxon>Pseudomonadati</taxon>
        <taxon>Pseudomonadota</taxon>
        <taxon>Alphaproteobacteria</taxon>
        <taxon>Hyphomicrobiales</taxon>
        <taxon>Nitrobacteraceae</taxon>
        <taxon>Nitrobacter</taxon>
    </lineage>
</organism>
<dbReference type="UniPathway" id="UPA00558"/>
<comment type="cofactor">
    <cofactor evidence="1">
        <name>pyruvate</name>
        <dbReference type="ChEBI" id="CHEBI:15361"/>
    </cofactor>
</comment>
<evidence type="ECO:0000256" key="11">
    <source>
        <dbReference type="ARBA" id="ARBA00023317"/>
    </source>
</evidence>
<dbReference type="RefSeq" id="WP_079447325.1">
    <property type="nucleotide sequence ID" value="NZ_MWPQ01000044.1"/>
</dbReference>
<dbReference type="OrthoDB" id="9802030at2"/>
<comment type="caution">
    <text evidence="13">The sequence shown here is derived from an EMBL/GenBank/DDBJ whole genome shotgun (WGS) entry which is preliminary data.</text>
</comment>
<dbReference type="STRING" id="29421.B2M20_12295"/>
<evidence type="ECO:0000256" key="12">
    <source>
        <dbReference type="ARBA" id="ARBA00024326"/>
    </source>
</evidence>
<dbReference type="EC" id="4.1.1.65" evidence="3"/>
<evidence type="ECO:0000256" key="6">
    <source>
        <dbReference type="ARBA" id="ARBA00023098"/>
    </source>
</evidence>
<evidence type="ECO:0000256" key="10">
    <source>
        <dbReference type="ARBA" id="ARBA00023264"/>
    </source>
</evidence>
<name>A0A1V4HX67_NITVU</name>
<gene>
    <name evidence="13" type="ORF">B2M20_12295</name>
</gene>
<dbReference type="Pfam" id="PF02666">
    <property type="entry name" value="PS_Dcarbxylase"/>
    <property type="match status" value="1"/>
</dbReference>
<keyword evidence="4" id="KW-0444">Lipid biosynthesis</keyword>
<dbReference type="GO" id="GO:0006646">
    <property type="term" value="P:phosphatidylethanolamine biosynthetic process"/>
    <property type="evidence" value="ECO:0007669"/>
    <property type="project" value="UniProtKB-UniPathway"/>
</dbReference>
<proteinExistence type="predicted"/>
<evidence type="ECO:0000256" key="8">
    <source>
        <dbReference type="ARBA" id="ARBA00023209"/>
    </source>
</evidence>
<keyword evidence="10" id="KW-1208">Phospholipid metabolism</keyword>
<dbReference type="InterPro" id="IPR033177">
    <property type="entry name" value="PSD-B"/>
</dbReference>
<dbReference type="EMBL" id="MWPQ01000044">
    <property type="protein sequence ID" value="OPH82556.1"/>
    <property type="molecule type" value="Genomic_DNA"/>
</dbReference>